<evidence type="ECO:0000313" key="2">
    <source>
        <dbReference type="EMBL" id="MBS2551239.1"/>
    </source>
</evidence>
<protein>
    <submittedName>
        <fullName evidence="2">Uncharacterized protein</fullName>
    </submittedName>
</protein>
<gene>
    <name evidence="2" type="ORF">KGQ19_30655</name>
</gene>
<feature type="region of interest" description="Disordered" evidence="1">
    <location>
        <begin position="108"/>
        <end position="168"/>
    </location>
</feature>
<proteinExistence type="predicted"/>
<comment type="caution">
    <text evidence="2">The sequence shown here is derived from an EMBL/GenBank/DDBJ whole genome shotgun (WGS) entry which is preliminary data.</text>
</comment>
<feature type="compositionally biased region" description="Low complexity" evidence="1">
    <location>
        <begin position="109"/>
        <end position="145"/>
    </location>
</feature>
<evidence type="ECO:0000256" key="1">
    <source>
        <dbReference type="SAM" id="MobiDB-lite"/>
    </source>
</evidence>
<organism evidence="2 3">
    <name type="scientific">Catenulispora pinistramenti</name>
    <dbReference type="NCBI Taxonomy" id="2705254"/>
    <lineage>
        <taxon>Bacteria</taxon>
        <taxon>Bacillati</taxon>
        <taxon>Actinomycetota</taxon>
        <taxon>Actinomycetes</taxon>
        <taxon>Catenulisporales</taxon>
        <taxon>Catenulisporaceae</taxon>
        <taxon>Catenulispora</taxon>
    </lineage>
</organism>
<evidence type="ECO:0000313" key="3">
    <source>
        <dbReference type="Proteomes" id="UP000730482"/>
    </source>
</evidence>
<name>A0ABS5KYY7_9ACTN</name>
<dbReference type="Proteomes" id="UP000730482">
    <property type="component" value="Unassembled WGS sequence"/>
</dbReference>
<accession>A0ABS5KYY7</accession>
<dbReference type="RefSeq" id="WP_212015479.1">
    <property type="nucleotide sequence ID" value="NZ_JAAFYZ010000131.1"/>
</dbReference>
<reference evidence="2 3" key="1">
    <citation type="submission" date="2020-02" db="EMBL/GenBank/DDBJ databases">
        <title>Acidophilic actinobacteria isolated from forest soil.</title>
        <authorList>
            <person name="Golinska P."/>
        </authorList>
    </citation>
    <scope>NUCLEOTIDE SEQUENCE [LARGE SCALE GENOMIC DNA]</scope>
    <source>
        <strain evidence="2 3">NL8</strain>
    </source>
</reference>
<sequence length="341" mass="35235">MASQIGSSTLPPFSVSASGVTSGLTQLQSMTGGSHSTLGEVEGLVLDVMSFAGIGSAVGSANNSLHTQLVGSLGKIVSFVETLTGAISTVLKDYESLDQKTADSYKALSQTGGQTGQTTAASGTQHPAATPTPTATPVAHATPAAGTNPGLPNGFVTNLMHSEGASGNQGGVPEVYGFRQSMHNGYDQIMAARNQYGQGSPQEQAVVAQLLSQHADQAGAQDFTDPGIRAAIASSAHMRGTGGTRAILNSMASGNTPDTSDTTVSAANMAALQQMTPDQFQQSFHDARINYDQTVYGNTTTHVHGQAMTWWQAYGHGLTTRYDREQTQFDGYSQAAQGGGQ</sequence>
<dbReference type="EMBL" id="JAAFYZ010000131">
    <property type="protein sequence ID" value="MBS2551239.1"/>
    <property type="molecule type" value="Genomic_DNA"/>
</dbReference>
<keyword evidence="3" id="KW-1185">Reference proteome</keyword>